<dbReference type="RefSeq" id="WP_117327980.1">
    <property type="nucleotide sequence ID" value="NZ_QVTE01000051.1"/>
</dbReference>
<feature type="transmembrane region" description="Helical" evidence="8">
    <location>
        <begin position="190"/>
        <end position="209"/>
    </location>
</feature>
<dbReference type="PANTHER" id="PTHR34975:SF2">
    <property type="entry name" value="SPORE GERMINATION PROTEIN A2"/>
    <property type="match status" value="1"/>
</dbReference>
<feature type="transmembrane region" description="Helical" evidence="8">
    <location>
        <begin position="43"/>
        <end position="64"/>
    </location>
</feature>
<keyword evidence="5 8" id="KW-0812">Transmembrane</keyword>
<dbReference type="Proteomes" id="UP000264541">
    <property type="component" value="Unassembled WGS sequence"/>
</dbReference>
<evidence type="ECO:0000256" key="4">
    <source>
        <dbReference type="ARBA" id="ARBA00022544"/>
    </source>
</evidence>
<evidence type="ECO:0000256" key="1">
    <source>
        <dbReference type="ARBA" id="ARBA00004141"/>
    </source>
</evidence>
<gene>
    <name evidence="9" type="ORF">D0469_17340</name>
</gene>
<evidence type="ECO:0000313" key="10">
    <source>
        <dbReference type="Proteomes" id="UP000264541"/>
    </source>
</evidence>
<feature type="transmembrane region" description="Helical" evidence="8">
    <location>
        <begin position="336"/>
        <end position="358"/>
    </location>
</feature>
<dbReference type="EMBL" id="QVTE01000051">
    <property type="protein sequence ID" value="RFU66396.1"/>
    <property type="molecule type" value="Genomic_DNA"/>
</dbReference>
<keyword evidence="3" id="KW-0813">Transport</keyword>
<evidence type="ECO:0000256" key="8">
    <source>
        <dbReference type="SAM" id="Phobius"/>
    </source>
</evidence>
<keyword evidence="10" id="KW-1185">Reference proteome</keyword>
<name>A0A372LK48_9BACI</name>
<dbReference type="AlphaFoldDB" id="A0A372LK48"/>
<keyword evidence="4" id="KW-0309">Germination</keyword>
<feature type="transmembrane region" description="Helical" evidence="8">
    <location>
        <begin position="84"/>
        <end position="102"/>
    </location>
</feature>
<comment type="subcellular location">
    <subcellularLocation>
        <location evidence="1">Membrane</location>
        <topology evidence="1">Multi-pass membrane protein</topology>
    </subcellularLocation>
</comment>
<evidence type="ECO:0000256" key="6">
    <source>
        <dbReference type="ARBA" id="ARBA00022989"/>
    </source>
</evidence>
<protein>
    <submittedName>
        <fullName evidence="9">Uncharacterized protein</fullName>
    </submittedName>
</protein>
<evidence type="ECO:0000256" key="2">
    <source>
        <dbReference type="ARBA" id="ARBA00007998"/>
    </source>
</evidence>
<proteinExistence type="inferred from homology"/>
<dbReference type="PANTHER" id="PTHR34975">
    <property type="entry name" value="SPORE GERMINATION PROTEIN A2"/>
    <property type="match status" value="1"/>
</dbReference>
<dbReference type="NCBIfam" id="TIGR00912">
    <property type="entry name" value="2A0309"/>
    <property type="match status" value="1"/>
</dbReference>
<feature type="transmembrane region" description="Helical" evidence="8">
    <location>
        <begin position="114"/>
        <end position="134"/>
    </location>
</feature>
<comment type="similarity">
    <text evidence="2">Belongs to the amino acid-polyamine-organocation (APC) superfamily. Spore germination protein (SGP) (TC 2.A.3.9) family.</text>
</comment>
<comment type="caution">
    <text evidence="9">The sequence shown here is derived from an EMBL/GenBank/DDBJ whole genome shotgun (WGS) entry which is preliminary data.</text>
</comment>
<dbReference type="GO" id="GO:0009847">
    <property type="term" value="P:spore germination"/>
    <property type="evidence" value="ECO:0007669"/>
    <property type="project" value="InterPro"/>
</dbReference>
<feature type="transmembrane region" description="Helical" evidence="8">
    <location>
        <begin position="272"/>
        <end position="295"/>
    </location>
</feature>
<feature type="transmembrane region" description="Helical" evidence="8">
    <location>
        <begin position="307"/>
        <end position="324"/>
    </location>
</feature>
<evidence type="ECO:0000256" key="7">
    <source>
        <dbReference type="ARBA" id="ARBA00023136"/>
    </source>
</evidence>
<dbReference type="OrthoDB" id="2081904at2"/>
<evidence type="ECO:0000256" key="5">
    <source>
        <dbReference type="ARBA" id="ARBA00022692"/>
    </source>
</evidence>
<accession>A0A372LK48</accession>
<feature type="transmembrane region" description="Helical" evidence="8">
    <location>
        <begin position="221"/>
        <end position="240"/>
    </location>
</feature>
<evidence type="ECO:0000256" key="3">
    <source>
        <dbReference type="ARBA" id="ARBA00022448"/>
    </source>
</evidence>
<dbReference type="Pfam" id="PF03845">
    <property type="entry name" value="Spore_permease"/>
    <property type="match status" value="1"/>
</dbReference>
<organism evidence="9 10">
    <name type="scientific">Peribacillus saganii</name>
    <dbReference type="NCBI Taxonomy" id="2303992"/>
    <lineage>
        <taxon>Bacteria</taxon>
        <taxon>Bacillati</taxon>
        <taxon>Bacillota</taxon>
        <taxon>Bacilli</taxon>
        <taxon>Bacillales</taxon>
        <taxon>Bacillaceae</taxon>
        <taxon>Peribacillus</taxon>
    </lineage>
</organism>
<evidence type="ECO:0000313" key="9">
    <source>
        <dbReference type="EMBL" id="RFU66396.1"/>
    </source>
</evidence>
<feature type="transmembrane region" description="Helical" evidence="8">
    <location>
        <begin position="146"/>
        <end position="166"/>
    </location>
</feature>
<keyword evidence="7 8" id="KW-0472">Membrane</keyword>
<dbReference type="GO" id="GO:0016020">
    <property type="term" value="C:membrane"/>
    <property type="evidence" value="ECO:0007669"/>
    <property type="project" value="UniProtKB-SubCell"/>
</dbReference>
<keyword evidence="6 8" id="KW-1133">Transmembrane helix</keyword>
<sequence length="370" mass="42481">MIDNNKGKIGIKEYSAILMMMVGTKLSDDTPALLFDDLESSAWMIPILSGLIIFLPVFLLNKLLSHFENKNLHEIHKSLVGRHIGFLISLLLWLIGSVAIVIDTRSYVDIIKTMYFPATPTIIIYFVLMAACVFGAKKGIEAIGSVAYLLIYIVIGFLFLAFILVIPDADFSKIFPVFGSGPREIMKESILNTAIYVDILYMALIFPYVARVKDYKKGTWFVLIFLMVELSLAFLIYLALFDYIPVKMMNYPFHETIRYITLGEFLTNIETLFFPIWLIASFVRFSIYLYINALLFGGLFRIKSFEYIIPSLALVFLCVGMLLEPPTYTIFTLRRYLFNFLSPLFFFLPILLWLIASLKGEFKHGRKNHV</sequence>
<dbReference type="InterPro" id="IPR004761">
    <property type="entry name" value="Spore_GerAB"/>
</dbReference>
<reference evidence="9 10" key="1">
    <citation type="submission" date="2018-08" db="EMBL/GenBank/DDBJ databases">
        <title>Bacillus chawlae sp. nov., Bacillus glennii sp. nov., and Bacillus saganii sp. nov. Isolated from the Vehicle Assembly Building at Kennedy Space Center where the Viking Spacecraft were Assembled.</title>
        <authorList>
            <person name="Seuylemezian A."/>
            <person name="Vaishampayan P."/>
        </authorList>
    </citation>
    <scope>NUCLEOTIDE SEQUENCE [LARGE SCALE GENOMIC DNA]</scope>
    <source>
        <strain evidence="9 10">V47-23a</strain>
    </source>
</reference>